<name>A0A382DWH1_9ZZZZ</name>
<dbReference type="InterPro" id="IPR015424">
    <property type="entry name" value="PyrdxlP-dep_Trfase"/>
</dbReference>
<keyword evidence="6" id="KW-0554">One-carbon metabolism</keyword>
<gene>
    <name evidence="10" type="ORF">METZ01_LOCUS194771</name>
</gene>
<dbReference type="Pfam" id="PF00464">
    <property type="entry name" value="SHMT"/>
    <property type="match status" value="1"/>
</dbReference>
<organism evidence="10">
    <name type="scientific">marine metagenome</name>
    <dbReference type="NCBI Taxonomy" id="408172"/>
    <lineage>
        <taxon>unclassified sequences</taxon>
        <taxon>metagenomes</taxon>
        <taxon>ecological metagenomes</taxon>
    </lineage>
</organism>
<dbReference type="Gene3D" id="3.90.1150.10">
    <property type="entry name" value="Aspartate Aminotransferase, domain 1"/>
    <property type="match status" value="1"/>
</dbReference>
<dbReference type="GO" id="GO:0035999">
    <property type="term" value="P:tetrahydrofolate interconversion"/>
    <property type="evidence" value="ECO:0007669"/>
    <property type="project" value="InterPro"/>
</dbReference>
<keyword evidence="7" id="KW-0808">Transferase</keyword>
<dbReference type="GO" id="GO:0005829">
    <property type="term" value="C:cytosol"/>
    <property type="evidence" value="ECO:0007669"/>
    <property type="project" value="TreeGrafter"/>
</dbReference>
<dbReference type="PANTHER" id="PTHR11680:SF35">
    <property type="entry name" value="SERINE HYDROXYMETHYLTRANSFERASE 1"/>
    <property type="match status" value="1"/>
</dbReference>
<comment type="cofactor">
    <cofactor evidence="1">
        <name>pyridoxal 5'-phosphate</name>
        <dbReference type="ChEBI" id="CHEBI:597326"/>
    </cofactor>
</comment>
<dbReference type="AlphaFoldDB" id="A0A382DWH1"/>
<evidence type="ECO:0000256" key="5">
    <source>
        <dbReference type="ARBA" id="ARBA00022490"/>
    </source>
</evidence>
<dbReference type="Gene3D" id="3.40.640.10">
    <property type="entry name" value="Type I PLP-dependent aspartate aminotransferase-like (Major domain)"/>
    <property type="match status" value="1"/>
</dbReference>
<evidence type="ECO:0000256" key="2">
    <source>
        <dbReference type="ARBA" id="ARBA00004496"/>
    </source>
</evidence>
<evidence type="ECO:0000256" key="7">
    <source>
        <dbReference type="ARBA" id="ARBA00022679"/>
    </source>
</evidence>
<evidence type="ECO:0000313" key="10">
    <source>
        <dbReference type="EMBL" id="SVB41917.1"/>
    </source>
</evidence>
<evidence type="ECO:0000256" key="3">
    <source>
        <dbReference type="ARBA" id="ARBA00006376"/>
    </source>
</evidence>
<comment type="subcellular location">
    <subcellularLocation>
        <location evidence="2">Cytoplasm</location>
    </subcellularLocation>
</comment>
<accession>A0A382DWH1</accession>
<dbReference type="PIRSF" id="PIRSF000412">
    <property type="entry name" value="SHMT"/>
    <property type="match status" value="1"/>
</dbReference>
<dbReference type="InterPro" id="IPR015422">
    <property type="entry name" value="PyrdxlP-dep_Trfase_small"/>
</dbReference>
<evidence type="ECO:0000256" key="4">
    <source>
        <dbReference type="ARBA" id="ARBA00011738"/>
    </source>
</evidence>
<protein>
    <recommendedName>
        <fullName evidence="9">Serine hydroxymethyltransferase-like domain-containing protein</fullName>
    </recommendedName>
</protein>
<dbReference type="SUPFAM" id="SSF53383">
    <property type="entry name" value="PLP-dependent transferases"/>
    <property type="match status" value="1"/>
</dbReference>
<dbReference type="FunFam" id="3.40.640.10:FF:000001">
    <property type="entry name" value="Serine hydroxymethyltransferase"/>
    <property type="match status" value="1"/>
</dbReference>
<dbReference type="InterPro" id="IPR015421">
    <property type="entry name" value="PyrdxlP-dep_Trfase_major"/>
</dbReference>
<dbReference type="NCBIfam" id="NF000586">
    <property type="entry name" value="PRK00011.1"/>
    <property type="match status" value="1"/>
</dbReference>
<dbReference type="InterPro" id="IPR049943">
    <property type="entry name" value="Ser_HO-MeTrfase-like"/>
</dbReference>
<evidence type="ECO:0000256" key="8">
    <source>
        <dbReference type="ARBA" id="ARBA00022898"/>
    </source>
</evidence>
<evidence type="ECO:0000256" key="6">
    <source>
        <dbReference type="ARBA" id="ARBA00022563"/>
    </source>
</evidence>
<keyword evidence="8" id="KW-0663">Pyridoxal phosphate</keyword>
<dbReference type="GO" id="GO:0019264">
    <property type="term" value="P:glycine biosynthetic process from serine"/>
    <property type="evidence" value="ECO:0007669"/>
    <property type="project" value="InterPro"/>
</dbReference>
<keyword evidence="5" id="KW-0963">Cytoplasm</keyword>
<dbReference type="GO" id="GO:0004372">
    <property type="term" value="F:glycine hydroxymethyltransferase activity"/>
    <property type="evidence" value="ECO:0007669"/>
    <property type="project" value="InterPro"/>
</dbReference>
<dbReference type="HAMAP" id="MF_00051">
    <property type="entry name" value="SHMT"/>
    <property type="match status" value="1"/>
</dbReference>
<evidence type="ECO:0000259" key="9">
    <source>
        <dbReference type="Pfam" id="PF00464"/>
    </source>
</evidence>
<evidence type="ECO:0000256" key="1">
    <source>
        <dbReference type="ARBA" id="ARBA00001933"/>
    </source>
</evidence>
<dbReference type="GO" id="GO:0030170">
    <property type="term" value="F:pyridoxal phosphate binding"/>
    <property type="evidence" value="ECO:0007669"/>
    <property type="project" value="InterPro"/>
</dbReference>
<sequence>MNISRVPYLKYFTEVLQNIDPEVYGAIHGELRRQQEGIELIASENIVSSATLEALGSVMINKTVEGYPGRRYYGGAQFADDIENLAIERAKRLFGCCYANVQPHSGSQANQAVYLALLKPGDTILSMSLESGGHLSHGAKPNLTGKWLNPVQYGVRASDGLIDYDQVAKLSKQHRPKLIICGGSAYPRAIDFERFRRISDTVDALLLADIAHFAGLVVGNQHPSPFGFAHVVTTTTYKNLRGVRGGLILTDDLHLSKKLNAGIFPGIQGSANLSAIAAKAVCLGEALRPEFKDYAKRVLINSRVLAKTLVDRNIELVTGGTDTPLMLADLRCKGITGARASESLEASGLTCNKNTVPGDQEPPSVTSGLRFGVAAGTTRGFNEAEFCVIGNLIADVIDGLTSNPLDNSIVEETVRNEVKDLCSSFPIYPSLG</sequence>
<dbReference type="CDD" id="cd00378">
    <property type="entry name" value="SHMT"/>
    <property type="match status" value="1"/>
</dbReference>
<dbReference type="InterPro" id="IPR039429">
    <property type="entry name" value="SHMT-like_dom"/>
</dbReference>
<dbReference type="EMBL" id="UINC01041104">
    <property type="protein sequence ID" value="SVB41917.1"/>
    <property type="molecule type" value="Genomic_DNA"/>
</dbReference>
<comment type="similarity">
    <text evidence="3">Belongs to the SHMT family.</text>
</comment>
<dbReference type="PANTHER" id="PTHR11680">
    <property type="entry name" value="SERINE HYDROXYMETHYLTRANSFERASE"/>
    <property type="match status" value="1"/>
</dbReference>
<reference evidence="10" key="1">
    <citation type="submission" date="2018-05" db="EMBL/GenBank/DDBJ databases">
        <authorList>
            <person name="Lanie J.A."/>
            <person name="Ng W.-L."/>
            <person name="Kazmierczak K.M."/>
            <person name="Andrzejewski T.M."/>
            <person name="Davidsen T.M."/>
            <person name="Wayne K.J."/>
            <person name="Tettelin H."/>
            <person name="Glass J.I."/>
            <person name="Rusch D."/>
            <person name="Podicherti R."/>
            <person name="Tsui H.-C.T."/>
            <person name="Winkler M.E."/>
        </authorList>
    </citation>
    <scope>NUCLEOTIDE SEQUENCE</scope>
</reference>
<comment type="subunit">
    <text evidence="4">Homodimer.</text>
</comment>
<feature type="domain" description="Serine hydroxymethyltransferase-like" evidence="9">
    <location>
        <begin position="16"/>
        <end position="393"/>
    </location>
</feature>
<proteinExistence type="inferred from homology"/>
<dbReference type="InterPro" id="IPR001085">
    <property type="entry name" value="Ser_HO-MeTrfase"/>
</dbReference>